<accession>A0A388KVQ1</accession>
<evidence type="ECO:0000313" key="2">
    <source>
        <dbReference type="EMBL" id="GBG74140.1"/>
    </source>
</evidence>
<name>A0A388KVQ1_CHABU</name>
<dbReference type="PANTHER" id="PTHR38926:SF72">
    <property type="entry name" value="IM:7136021-RELATED"/>
    <property type="match status" value="1"/>
</dbReference>
<dbReference type="OrthoDB" id="1491861at2759"/>
<dbReference type="Gramene" id="GBG74140">
    <property type="protein sequence ID" value="GBG74140"/>
    <property type="gene ID" value="CBR_g17851"/>
</dbReference>
<dbReference type="InterPro" id="IPR001810">
    <property type="entry name" value="F-box_dom"/>
</dbReference>
<feature type="domain" description="F-box" evidence="1">
    <location>
        <begin position="44"/>
        <end position="90"/>
    </location>
</feature>
<dbReference type="SUPFAM" id="SSF52047">
    <property type="entry name" value="RNI-like"/>
    <property type="match status" value="1"/>
</dbReference>
<dbReference type="Gene3D" id="1.20.1280.50">
    <property type="match status" value="1"/>
</dbReference>
<dbReference type="PROSITE" id="PS50181">
    <property type="entry name" value="FBOX"/>
    <property type="match status" value="1"/>
</dbReference>
<evidence type="ECO:0000259" key="1">
    <source>
        <dbReference type="PROSITE" id="PS50181"/>
    </source>
</evidence>
<dbReference type="InterPro" id="IPR036047">
    <property type="entry name" value="F-box-like_dom_sf"/>
</dbReference>
<gene>
    <name evidence="2" type="ORF">CBR_g17851</name>
</gene>
<dbReference type="PANTHER" id="PTHR38926">
    <property type="entry name" value="F-BOX DOMAIN CONTAINING PROTEIN, EXPRESSED"/>
    <property type="match status" value="1"/>
</dbReference>
<dbReference type="STRING" id="69332.A0A388KVQ1"/>
<dbReference type="Proteomes" id="UP000265515">
    <property type="component" value="Unassembled WGS sequence"/>
</dbReference>
<keyword evidence="3" id="KW-1185">Reference proteome</keyword>
<dbReference type="Pfam" id="PF12937">
    <property type="entry name" value="F-box-like"/>
    <property type="match status" value="1"/>
</dbReference>
<comment type="caution">
    <text evidence="2">The sequence shown here is derived from an EMBL/GenBank/DDBJ whole genome shotgun (WGS) entry which is preliminary data.</text>
</comment>
<proteinExistence type="predicted"/>
<protein>
    <recommendedName>
        <fullName evidence="1">F-box domain-containing protein</fullName>
    </recommendedName>
</protein>
<dbReference type="AlphaFoldDB" id="A0A388KVQ1"/>
<evidence type="ECO:0000313" key="3">
    <source>
        <dbReference type="Proteomes" id="UP000265515"/>
    </source>
</evidence>
<dbReference type="Gene3D" id="3.80.10.10">
    <property type="entry name" value="Ribonuclease Inhibitor"/>
    <property type="match status" value="1"/>
</dbReference>
<dbReference type="EMBL" id="BFEA01000197">
    <property type="protein sequence ID" value="GBG74140.1"/>
    <property type="molecule type" value="Genomic_DNA"/>
</dbReference>
<dbReference type="InterPro" id="IPR032675">
    <property type="entry name" value="LRR_dom_sf"/>
</dbReference>
<sequence>MKPGKRAARFCVPTPAMDQRVHARVSGRLRDASDHDGDGRTVDGMDWSTLPKDVLVCIFSYLPMVDRFRVGGVCSNWRLASRHHLCWTEGIVLFPPLPWRNRSPAAAKDVIRRSKGRVIELSVNSGDHWLMEHIGRKCPRIEHLTFQLASGGGACWNRAAKAVAEGCPALRSLALSIFSQVSDSEGVFVRQLVSGLRNLVALSIYTGPYEPVTDDDVNVIVASLPGLQSLYLFGTLITDASLHKIGEKLRCLRFLSVYYCNLVTRVGVDSLRTARQDLQVWSSYD</sequence>
<reference evidence="2 3" key="1">
    <citation type="journal article" date="2018" name="Cell">
        <title>The Chara Genome: Secondary Complexity and Implications for Plant Terrestrialization.</title>
        <authorList>
            <person name="Nishiyama T."/>
            <person name="Sakayama H."/>
            <person name="Vries J.D."/>
            <person name="Buschmann H."/>
            <person name="Saint-Marcoux D."/>
            <person name="Ullrich K.K."/>
            <person name="Haas F.B."/>
            <person name="Vanderstraeten L."/>
            <person name="Becker D."/>
            <person name="Lang D."/>
            <person name="Vosolsobe S."/>
            <person name="Rombauts S."/>
            <person name="Wilhelmsson P.K.I."/>
            <person name="Janitza P."/>
            <person name="Kern R."/>
            <person name="Heyl A."/>
            <person name="Rumpler F."/>
            <person name="Villalobos L.I.A.C."/>
            <person name="Clay J.M."/>
            <person name="Skokan R."/>
            <person name="Toyoda A."/>
            <person name="Suzuki Y."/>
            <person name="Kagoshima H."/>
            <person name="Schijlen E."/>
            <person name="Tajeshwar N."/>
            <person name="Catarino B."/>
            <person name="Hetherington A.J."/>
            <person name="Saltykova A."/>
            <person name="Bonnot C."/>
            <person name="Breuninger H."/>
            <person name="Symeonidi A."/>
            <person name="Radhakrishnan G.V."/>
            <person name="Van Nieuwerburgh F."/>
            <person name="Deforce D."/>
            <person name="Chang C."/>
            <person name="Karol K.G."/>
            <person name="Hedrich R."/>
            <person name="Ulvskov P."/>
            <person name="Glockner G."/>
            <person name="Delwiche C.F."/>
            <person name="Petrasek J."/>
            <person name="Van de Peer Y."/>
            <person name="Friml J."/>
            <person name="Beilby M."/>
            <person name="Dolan L."/>
            <person name="Kohara Y."/>
            <person name="Sugano S."/>
            <person name="Fujiyama A."/>
            <person name="Delaux P.-M."/>
            <person name="Quint M."/>
            <person name="TheiBen G."/>
            <person name="Hagemann M."/>
            <person name="Harholt J."/>
            <person name="Dunand C."/>
            <person name="Zachgo S."/>
            <person name="Langdale J."/>
            <person name="Maumus F."/>
            <person name="Straeten D.V.D."/>
            <person name="Gould S.B."/>
            <person name="Rensing S.A."/>
        </authorList>
    </citation>
    <scope>NUCLEOTIDE SEQUENCE [LARGE SCALE GENOMIC DNA]</scope>
    <source>
        <strain evidence="2 3">S276</strain>
    </source>
</reference>
<organism evidence="2 3">
    <name type="scientific">Chara braunii</name>
    <name type="common">Braun's stonewort</name>
    <dbReference type="NCBI Taxonomy" id="69332"/>
    <lineage>
        <taxon>Eukaryota</taxon>
        <taxon>Viridiplantae</taxon>
        <taxon>Streptophyta</taxon>
        <taxon>Charophyceae</taxon>
        <taxon>Charales</taxon>
        <taxon>Characeae</taxon>
        <taxon>Chara</taxon>
    </lineage>
</organism>
<dbReference type="SUPFAM" id="SSF81383">
    <property type="entry name" value="F-box domain"/>
    <property type="match status" value="1"/>
</dbReference>
<dbReference type="SMART" id="SM00256">
    <property type="entry name" value="FBOX"/>
    <property type="match status" value="1"/>
</dbReference>